<dbReference type="PANTHER" id="PTHR30349:SF81">
    <property type="entry name" value="TYROSINE RECOMBINASE XERC"/>
    <property type="match status" value="1"/>
</dbReference>
<dbReference type="InterPro" id="IPR002104">
    <property type="entry name" value="Integrase_catalytic"/>
</dbReference>
<dbReference type="Gene3D" id="1.10.443.10">
    <property type="entry name" value="Intergrase catalytic core"/>
    <property type="match status" value="1"/>
</dbReference>
<dbReference type="InterPro" id="IPR013762">
    <property type="entry name" value="Integrase-like_cat_sf"/>
</dbReference>
<reference evidence="5 6" key="1">
    <citation type="journal article" date="2021" name="Sci. Rep.">
        <title>The distribution of antibiotic resistance genes in chicken gut microbiota commensals.</title>
        <authorList>
            <person name="Juricova H."/>
            <person name="Matiasovicova J."/>
            <person name="Kubasova T."/>
            <person name="Cejkova D."/>
            <person name="Rychlik I."/>
        </authorList>
    </citation>
    <scope>NUCLEOTIDE SEQUENCE [LARGE SCALE GENOMIC DNA]</scope>
    <source>
        <strain evidence="5 6">An819</strain>
    </source>
</reference>
<dbReference type="Proteomes" id="UP000764045">
    <property type="component" value="Unassembled WGS sequence"/>
</dbReference>
<name>A0A939B665_9BACT</name>
<keyword evidence="6" id="KW-1185">Reference proteome</keyword>
<feature type="domain" description="Tyr recombinase" evidence="4">
    <location>
        <begin position="214"/>
        <end position="401"/>
    </location>
</feature>
<dbReference type="GO" id="GO:0007059">
    <property type="term" value="P:chromosome segregation"/>
    <property type="evidence" value="ECO:0007669"/>
    <property type="project" value="UniProtKB-KW"/>
</dbReference>
<dbReference type="CDD" id="cd01188">
    <property type="entry name" value="INT_RitA_C_like"/>
    <property type="match status" value="1"/>
</dbReference>
<proteinExistence type="predicted"/>
<dbReference type="GO" id="GO:0006310">
    <property type="term" value="P:DNA recombination"/>
    <property type="evidence" value="ECO:0007669"/>
    <property type="project" value="UniProtKB-KW"/>
</dbReference>
<evidence type="ECO:0000256" key="2">
    <source>
        <dbReference type="ARBA" id="ARBA00023125"/>
    </source>
</evidence>
<keyword evidence="3" id="KW-0233">DNA recombination</keyword>
<keyword evidence="1" id="KW-0159">Chromosome partition</keyword>
<evidence type="ECO:0000313" key="5">
    <source>
        <dbReference type="EMBL" id="MBM6663159.1"/>
    </source>
</evidence>
<evidence type="ECO:0000256" key="1">
    <source>
        <dbReference type="ARBA" id="ARBA00022829"/>
    </source>
</evidence>
<dbReference type="InterPro" id="IPR010998">
    <property type="entry name" value="Integrase_recombinase_N"/>
</dbReference>
<dbReference type="SUPFAM" id="SSF56349">
    <property type="entry name" value="DNA breaking-rejoining enzymes"/>
    <property type="match status" value="1"/>
</dbReference>
<dbReference type="PANTHER" id="PTHR30349">
    <property type="entry name" value="PHAGE INTEGRASE-RELATED"/>
    <property type="match status" value="1"/>
</dbReference>
<dbReference type="Pfam" id="PF00589">
    <property type="entry name" value="Phage_integrase"/>
    <property type="match status" value="1"/>
</dbReference>
<accession>A0A939B665</accession>
<evidence type="ECO:0000256" key="3">
    <source>
        <dbReference type="ARBA" id="ARBA00023172"/>
    </source>
</evidence>
<keyword evidence="2" id="KW-0238">DNA-binding</keyword>
<dbReference type="PROSITE" id="PS51898">
    <property type="entry name" value="TYR_RECOMBINASE"/>
    <property type="match status" value="1"/>
</dbReference>
<evidence type="ECO:0000259" key="4">
    <source>
        <dbReference type="PROSITE" id="PS51898"/>
    </source>
</evidence>
<dbReference type="AlphaFoldDB" id="A0A939B665"/>
<dbReference type="RefSeq" id="WP_205112196.1">
    <property type="nucleotide sequence ID" value="NZ_JACJJL010000059.1"/>
</dbReference>
<organism evidence="5 6">
    <name type="scientific">Marseilla massiliensis</name>
    <dbReference type="NCBI Taxonomy" id="1841864"/>
    <lineage>
        <taxon>Bacteria</taxon>
        <taxon>Pseudomonadati</taxon>
        <taxon>Bacteroidota</taxon>
        <taxon>Bacteroidia</taxon>
        <taxon>Bacteroidales</taxon>
        <taxon>Prevotellaceae</taxon>
        <taxon>Marseilla</taxon>
    </lineage>
</organism>
<dbReference type="Gene3D" id="1.10.150.130">
    <property type="match status" value="1"/>
</dbReference>
<dbReference type="InterPro" id="IPR050090">
    <property type="entry name" value="Tyrosine_recombinase_XerCD"/>
</dbReference>
<gene>
    <name evidence="5" type="ORF">H6B30_15680</name>
</gene>
<dbReference type="InterPro" id="IPR011010">
    <property type="entry name" value="DNA_brk_join_enz"/>
</dbReference>
<comment type="caution">
    <text evidence="5">The sequence shown here is derived from an EMBL/GenBank/DDBJ whole genome shotgun (WGS) entry which is preliminary data.</text>
</comment>
<dbReference type="EMBL" id="JACJJL010000059">
    <property type="protein sequence ID" value="MBM6663159.1"/>
    <property type="molecule type" value="Genomic_DNA"/>
</dbReference>
<evidence type="ECO:0000313" key="6">
    <source>
        <dbReference type="Proteomes" id="UP000764045"/>
    </source>
</evidence>
<dbReference type="GO" id="GO:0015074">
    <property type="term" value="P:DNA integration"/>
    <property type="evidence" value="ECO:0007669"/>
    <property type="project" value="InterPro"/>
</dbReference>
<sequence>MQEVKLKELVALVNKELVKRGYHKKTIAIYNRAWQFLVKCFDAKKEEFFSLNTAMRILEEECNFFEKRERGLLDVQSKRLYQSICLLSDCNLHRVIFRRSDGKMYHLTKEVHWRILEGFQSYCASRYAFYTIEGYGRSARKLLYFIDARDILIGDLSSDILCDFVKTLFGYSPKMVEFTFSGIKCFLRYLHEHGYLSTDFSASLPKVKVPQKARIPSVWEEETLEKLLEVIDKGNPSGKRDYAIILLASMLGMRAIDICKMKFQNINWEERRIDIVQSKSQRSVTYPLLSVIGWAIIDYVRHGRPECECPEIFVTHTLPHRPFSCSASLDNMILKYMKQAHISVRKDKKYGMHSLRHTYATSLMEKHFPIEDIAQLMGHVNPNTTAIYLKSSIGLLSECALTIEDES</sequence>
<protein>
    <submittedName>
        <fullName evidence="5">Tyrosine-type recombinase/integrase</fullName>
    </submittedName>
</protein>
<dbReference type="GO" id="GO:0003677">
    <property type="term" value="F:DNA binding"/>
    <property type="evidence" value="ECO:0007669"/>
    <property type="project" value="UniProtKB-KW"/>
</dbReference>